<name>A0A9D4B703_9SAUR</name>
<keyword evidence="3" id="KW-1185">Reference proteome</keyword>
<dbReference type="EMBL" id="JAHDVG010000466">
    <property type="protein sequence ID" value="KAH1183016.1"/>
    <property type="molecule type" value="Genomic_DNA"/>
</dbReference>
<accession>A0A9D4B703</accession>
<organism evidence="2 3">
    <name type="scientific">Mauremys mutica</name>
    <name type="common">yellowpond turtle</name>
    <dbReference type="NCBI Taxonomy" id="74926"/>
    <lineage>
        <taxon>Eukaryota</taxon>
        <taxon>Metazoa</taxon>
        <taxon>Chordata</taxon>
        <taxon>Craniata</taxon>
        <taxon>Vertebrata</taxon>
        <taxon>Euteleostomi</taxon>
        <taxon>Archelosauria</taxon>
        <taxon>Testudinata</taxon>
        <taxon>Testudines</taxon>
        <taxon>Cryptodira</taxon>
        <taxon>Durocryptodira</taxon>
        <taxon>Testudinoidea</taxon>
        <taxon>Geoemydidae</taxon>
        <taxon>Geoemydinae</taxon>
        <taxon>Mauremys</taxon>
    </lineage>
</organism>
<dbReference type="AlphaFoldDB" id="A0A9D4B703"/>
<evidence type="ECO:0000313" key="3">
    <source>
        <dbReference type="Proteomes" id="UP000827986"/>
    </source>
</evidence>
<sequence>MQLGSSGVRPSFWLSPAPSPERGAIPPEDCRDDGIALPGARRLYPPQQAGSEGKLWCEEANAFCIQGCGCNSAEECLISLDIMRHSFPGAVWGLGSYFSPPPPPSRAPQNTRCPTTGIWRELQRHRLRMTVNGLQRETKHTERYTACPP</sequence>
<proteinExistence type="predicted"/>
<gene>
    <name evidence="2" type="ORF">KIL84_004508</name>
</gene>
<feature type="region of interest" description="Disordered" evidence="1">
    <location>
        <begin position="1"/>
        <end position="30"/>
    </location>
</feature>
<protein>
    <submittedName>
        <fullName evidence="2">Uncharacterized protein</fullName>
    </submittedName>
</protein>
<dbReference type="Proteomes" id="UP000827986">
    <property type="component" value="Unassembled WGS sequence"/>
</dbReference>
<comment type="caution">
    <text evidence="2">The sequence shown here is derived from an EMBL/GenBank/DDBJ whole genome shotgun (WGS) entry which is preliminary data.</text>
</comment>
<evidence type="ECO:0000313" key="2">
    <source>
        <dbReference type="EMBL" id="KAH1183016.1"/>
    </source>
</evidence>
<reference evidence="2" key="1">
    <citation type="submission" date="2021-09" db="EMBL/GenBank/DDBJ databases">
        <title>The genome of Mauremys mutica provides insights into the evolution of semi-aquatic lifestyle.</title>
        <authorList>
            <person name="Gong S."/>
            <person name="Gao Y."/>
        </authorList>
    </citation>
    <scope>NUCLEOTIDE SEQUENCE</scope>
    <source>
        <strain evidence="2">MM-2020</strain>
        <tissue evidence="2">Muscle</tissue>
    </source>
</reference>
<evidence type="ECO:0000256" key="1">
    <source>
        <dbReference type="SAM" id="MobiDB-lite"/>
    </source>
</evidence>